<comment type="similarity">
    <text evidence="1">Belongs to the V-ATPase E subunit family.</text>
</comment>
<feature type="coiled-coil region" evidence="7">
    <location>
        <begin position="15"/>
        <end position="42"/>
    </location>
</feature>
<evidence type="ECO:0000256" key="4">
    <source>
        <dbReference type="ARBA" id="ARBA00023065"/>
    </source>
</evidence>
<proteinExistence type="inferred from homology"/>
<keyword evidence="4" id="KW-0406">Ion transport</keyword>
<dbReference type="InterPro" id="IPR038495">
    <property type="entry name" value="ATPase_E_C"/>
</dbReference>
<name>A0A8J8CBP3_9ARCH</name>
<organism evidence="8 9">
    <name type="scientific">Candidatus Sysuiplasma superficiale</name>
    <dbReference type="NCBI Taxonomy" id="2823368"/>
    <lineage>
        <taxon>Archaea</taxon>
        <taxon>Methanobacteriati</taxon>
        <taxon>Thermoplasmatota</taxon>
        <taxon>Thermoplasmata</taxon>
        <taxon>Candidatus Sysuiplasmatales</taxon>
        <taxon>Candidatus Sysuiplasmataceae</taxon>
        <taxon>Candidatus Sysuiplasma</taxon>
    </lineage>
</organism>
<dbReference type="GO" id="GO:0046961">
    <property type="term" value="F:proton-transporting ATPase activity, rotational mechanism"/>
    <property type="evidence" value="ECO:0007669"/>
    <property type="project" value="InterPro"/>
</dbReference>
<evidence type="ECO:0000256" key="3">
    <source>
        <dbReference type="ARBA" id="ARBA00022781"/>
    </source>
</evidence>
<reference evidence="8" key="1">
    <citation type="submission" date="2021-04" db="EMBL/GenBank/DDBJ databases">
        <title>Genomic insights into ecological role and evolution of a novel Thermoplasmata order Candidatus Sysuiplasmatales.</title>
        <authorList>
            <person name="Yuan Y."/>
        </authorList>
    </citation>
    <scope>NUCLEOTIDE SEQUENCE</scope>
    <source>
        <strain evidence="8">YP2-bin.285</strain>
    </source>
</reference>
<dbReference type="GO" id="GO:0033178">
    <property type="term" value="C:proton-transporting two-sector ATPase complex, catalytic domain"/>
    <property type="evidence" value="ECO:0007669"/>
    <property type="project" value="InterPro"/>
</dbReference>
<protein>
    <recommendedName>
        <fullName evidence="10">V-ATPase subunit E</fullName>
    </recommendedName>
</protein>
<sequence>MPLDNILQSIEQNRSEEIRKIAERFQSQKEQMEKETERKIRDTEEYWKRRISEESRSLEKRELSNAEIEARRLIWEKRSSVVEERLKDAFDFLRDLRSTSSYRKIIQSMVETARKTLGEDCHIILRPNDAKLVKDASVEEREIDPYGGIVAVSSDGTREMDLTITTLIKELREKLSLQLYEKIGED</sequence>
<keyword evidence="7" id="KW-0175">Coiled coil</keyword>
<dbReference type="SUPFAM" id="SSF160527">
    <property type="entry name" value="V-type ATPase subunit E-like"/>
    <property type="match status" value="1"/>
</dbReference>
<evidence type="ECO:0008006" key="10">
    <source>
        <dbReference type="Google" id="ProtNLM"/>
    </source>
</evidence>
<dbReference type="Gene3D" id="3.30.2320.30">
    <property type="entry name" value="ATP synthase, E subunit, C-terminal"/>
    <property type="match status" value="1"/>
</dbReference>
<dbReference type="Proteomes" id="UP000716004">
    <property type="component" value="Unassembled WGS sequence"/>
</dbReference>
<keyword evidence="2" id="KW-0813">Transport</keyword>
<evidence type="ECO:0000256" key="6">
    <source>
        <dbReference type="ARBA" id="ARBA00023310"/>
    </source>
</evidence>
<keyword evidence="6" id="KW-0066">ATP synthesis</keyword>
<accession>A0A8J8CBP3</accession>
<dbReference type="GO" id="GO:0006754">
    <property type="term" value="P:ATP biosynthetic process"/>
    <property type="evidence" value="ECO:0007669"/>
    <property type="project" value="UniProtKB-KW"/>
</dbReference>
<dbReference type="AlphaFoldDB" id="A0A8J8CBP3"/>
<gene>
    <name evidence="8" type="ORF">J9259_07255</name>
</gene>
<keyword evidence="5" id="KW-0472">Membrane</keyword>
<evidence type="ECO:0000256" key="2">
    <source>
        <dbReference type="ARBA" id="ARBA00022448"/>
    </source>
</evidence>
<evidence type="ECO:0000256" key="5">
    <source>
        <dbReference type="ARBA" id="ARBA00023136"/>
    </source>
</evidence>
<evidence type="ECO:0000256" key="1">
    <source>
        <dbReference type="ARBA" id="ARBA00005901"/>
    </source>
</evidence>
<keyword evidence="3" id="KW-0375">Hydrogen ion transport</keyword>
<evidence type="ECO:0000313" key="9">
    <source>
        <dbReference type="Proteomes" id="UP000716004"/>
    </source>
</evidence>
<evidence type="ECO:0000313" key="8">
    <source>
        <dbReference type="EMBL" id="MBX8632294.1"/>
    </source>
</evidence>
<dbReference type="EMBL" id="JAGVSJ010000020">
    <property type="protein sequence ID" value="MBX8632294.1"/>
    <property type="molecule type" value="Genomic_DNA"/>
</dbReference>
<comment type="caution">
    <text evidence="8">The sequence shown here is derived from an EMBL/GenBank/DDBJ whole genome shotgun (WGS) entry which is preliminary data.</text>
</comment>
<evidence type="ECO:0000256" key="7">
    <source>
        <dbReference type="SAM" id="Coils"/>
    </source>
</evidence>
<dbReference type="InterPro" id="IPR002842">
    <property type="entry name" value="ATPase_V1_Esu"/>
</dbReference>
<dbReference type="Pfam" id="PF01991">
    <property type="entry name" value="vATP-synt_E"/>
    <property type="match status" value="1"/>
</dbReference>